<evidence type="ECO:0000256" key="1">
    <source>
        <dbReference type="SAM" id="MobiDB-lite"/>
    </source>
</evidence>
<proteinExistence type="predicted"/>
<protein>
    <submittedName>
        <fullName evidence="3">Uncharacterized protein</fullName>
    </submittedName>
</protein>
<evidence type="ECO:0000313" key="3">
    <source>
        <dbReference type="WBParaSite" id="PSAMB.scaffold655size44468.g7743.t1"/>
    </source>
</evidence>
<accession>A0A914X3W0</accession>
<keyword evidence="2" id="KW-1185">Reference proteome</keyword>
<feature type="region of interest" description="Disordered" evidence="1">
    <location>
        <begin position="61"/>
        <end position="85"/>
    </location>
</feature>
<organism evidence="2 3">
    <name type="scientific">Plectus sambesii</name>
    <dbReference type="NCBI Taxonomy" id="2011161"/>
    <lineage>
        <taxon>Eukaryota</taxon>
        <taxon>Metazoa</taxon>
        <taxon>Ecdysozoa</taxon>
        <taxon>Nematoda</taxon>
        <taxon>Chromadorea</taxon>
        <taxon>Plectida</taxon>
        <taxon>Plectina</taxon>
        <taxon>Plectoidea</taxon>
        <taxon>Plectidae</taxon>
        <taxon>Plectus</taxon>
    </lineage>
</organism>
<reference evidence="3" key="1">
    <citation type="submission" date="2022-11" db="UniProtKB">
        <authorList>
            <consortium name="WormBaseParasite"/>
        </authorList>
    </citation>
    <scope>IDENTIFICATION</scope>
</reference>
<sequence length="132" mass="14203">MRVIGQRRVDCKISAAEDSGRRRRVDERVGAKNCSEVKNAKRPVGAVWASSVAMASWRALPGERRGTAQQRRPGTLRRQSVDGPARVAVARASGGSSGGSVCPRARTVLLPHTADRLGRARCGFFFLATTSD</sequence>
<dbReference type="Proteomes" id="UP000887566">
    <property type="component" value="Unplaced"/>
</dbReference>
<dbReference type="WBParaSite" id="PSAMB.scaffold655size44468.g7743.t1">
    <property type="protein sequence ID" value="PSAMB.scaffold655size44468.g7743.t1"/>
    <property type="gene ID" value="PSAMB.scaffold655size44468.g7743"/>
</dbReference>
<dbReference type="AlphaFoldDB" id="A0A914X3W0"/>
<evidence type="ECO:0000313" key="2">
    <source>
        <dbReference type="Proteomes" id="UP000887566"/>
    </source>
</evidence>
<name>A0A914X3W0_9BILA</name>